<evidence type="ECO:0000256" key="5">
    <source>
        <dbReference type="ARBA" id="ARBA00022777"/>
    </source>
</evidence>
<evidence type="ECO:0000313" key="8">
    <source>
        <dbReference type="EMBL" id="CAB3256622.1"/>
    </source>
</evidence>
<evidence type="ECO:0000256" key="2">
    <source>
        <dbReference type="ARBA" id="ARBA00012023"/>
    </source>
</evidence>
<gene>
    <name evidence="8" type="primary">Ippk</name>
</gene>
<comment type="function">
    <text evidence="7">Phosphorylates Ins(1,3,4,5,6)P5 at position 2 to form Ins(1,2,3,4,5,6)P6 (InsP6 or phytate).</text>
</comment>
<dbReference type="EMBL" id="LR786022">
    <property type="protein sequence ID" value="CAB3256622.1"/>
    <property type="molecule type" value="mRNA"/>
</dbReference>
<keyword evidence="6 7" id="KW-0067">ATP-binding</keyword>
<dbReference type="EC" id="2.7.1.158" evidence="2 7"/>
<comment type="catalytic activity">
    <reaction evidence="7">
        <text>1D-myo-inositol 1,3,4,5,6-pentakisphosphate + ATP = 1D-myo-inositol hexakisphosphate + ADP + H(+)</text>
        <dbReference type="Rhea" id="RHEA:20313"/>
        <dbReference type="ChEBI" id="CHEBI:15378"/>
        <dbReference type="ChEBI" id="CHEBI:30616"/>
        <dbReference type="ChEBI" id="CHEBI:57733"/>
        <dbReference type="ChEBI" id="CHEBI:58130"/>
        <dbReference type="ChEBI" id="CHEBI:456216"/>
        <dbReference type="EC" id="2.7.1.158"/>
    </reaction>
</comment>
<proteinExistence type="evidence at transcript level"/>
<comment type="domain">
    <text evidence="7">The EXKPK motif is conserved in inositol-pentakisphosphate 2-kinases of both family 1 and 2.</text>
</comment>
<keyword evidence="5 7" id="KW-0418">Kinase</keyword>
<organism evidence="8">
    <name type="scientific">Phallusia mammillata</name>
    <dbReference type="NCBI Taxonomy" id="59560"/>
    <lineage>
        <taxon>Eukaryota</taxon>
        <taxon>Metazoa</taxon>
        <taxon>Chordata</taxon>
        <taxon>Tunicata</taxon>
        <taxon>Ascidiacea</taxon>
        <taxon>Phlebobranchia</taxon>
        <taxon>Ascidiidae</taxon>
        <taxon>Phallusia</taxon>
    </lineage>
</organism>
<dbReference type="PANTHER" id="PTHR14456">
    <property type="entry name" value="INOSITOL POLYPHOSPHATE KINASE 1"/>
    <property type="match status" value="1"/>
</dbReference>
<dbReference type="PANTHER" id="PTHR14456:SF2">
    <property type="entry name" value="INOSITOL-PENTAKISPHOSPHATE 2-KINASE"/>
    <property type="match status" value="1"/>
</dbReference>
<dbReference type="GO" id="GO:0035299">
    <property type="term" value="F:inositol-1,3,4,5,6-pentakisphosphate 2-kinase activity"/>
    <property type="evidence" value="ECO:0007669"/>
    <property type="project" value="UniProtKB-EC"/>
</dbReference>
<name>A0A6F9DEJ9_9ASCI</name>
<keyword evidence="4 7" id="KW-0547">Nucleotide-binding</keyword>
<reference evidence="8" key="1">
    <citation type="submission" date="2020-04" db="EMBL/GenBank/DDBJ databases">
        <authorList>
            <person name="Neveu A P."/>
        </authorList>
    </citation>
    <scope>NUCLEOTIDE SEQUENCE</scope>
    <source>
        <tissue evidence="8">Whole embryo</tissue>
    </source>
</reference>
<dbReference type="AlphaFoldDB" id="A0A6F9DEJ9"/>
<dbReference type="InterPro" id="IPR043001">
    <property type="entry name" value="IP5_2-K_N_lobe"/>
</dbReference>
<keyword evidence="3 7" id="KW-0808">Transferase</keyword>
<accession>A0A6F9DEJ9</accession>
<dbReference type="Gene3D" id="3.30.200.110">
    <property type="entry name" value="Inositol-pentakisphosphate 2-kinase, N-lobe"/>
    <property type="match status" value="1"/>
</dbReference>
<sequence>MEVCDPLEWKYRAEGNKHIVVGNDKGRVLRLQKKSPYIQNGDPSKETVDIEDNLAEVLRFQEFVALPLIRNSDACHIPKQVDVAPDFVRKLSSSIESQRPESRRHKSVQHATSALLMFDHCYIPKESVRSQLKHLGDISLDSDTYSVEIKPKRGFILPSGSEGTLPALCQFCHTQLYRVQFEKRFTDCSNYCPVDLFSGDINRMKTAIRGLLNAPQNNFRIFKNGKLAYGQEVIKQNGARTSPSKRNLYRKSFLTQLLVPFICGNGTVLSSSEICSTFISMICEALMLPVIKKLKNSSEDVNRSTQGSVCKRRHLGHPNGVQSQLTEQGPNILPNNSIMGLILNAQKINSNSISEVNDLYKLLKDKSKLQNNLDSGIVIDAPYTSHHWQKFVQAQSSDDGTNNSMDEAVTKVRKFLVSKSFCDCSIMISMRKITCTKQMPVPSKAQKLTAQCNTIQDQFGNVYVVSIAVVDLDPKSSTRIPFYHQFNQKLVEWWKTLQYRQDMV</sequence>
<evidence type="ECO:0000256" key="7">
    <source>
        <dbReference type="RuleBase" id="RU364126"/>
    </source>
</evidence>
<evidence type="ECO:0000256" key="4">
    <source>
        <dbReference type="ARBA" id="ARBA00022741"/>
    </source>
</evidence>
<dbReference type="GO" id="GO:0005634">
    <property type="term" value="C:nucleus"/>
    <property type="evidence" value="ECO:0007669"/>
    <property type="project" value="TreeGrafter"/>
</dbReference>
<evidence type="ECO:0000256" key="6">
    <source>
        <dbReference type="ARBA" id="ARBA00022840"/>
    </source>
</evidence>
<dbReference type="InterPro" id="IPR009286">
    <property type="entry name" value="Ins_P5_2-kin"/>
</dbReference>
<evidence type="ECO:0000256" key="3">
    <source>
        <dbReference type="ARBA" id="ARBA00022679"/>
    </source>
</evidence>
<dbReference type="GO" id="GO:0005524">
    <property type="term" value="F:ATP binding"/>
    <property type="evidence" value="ECO:0007669"/>
    <property type="project" value="UniProtKB-KW"/>
</dbReference>
<comment type="similarity">
    <text evidence="1">Belongs to the IPK1 type 2 family.</text>
</comment>
<evidence type="ECO:0000256" key="1">
    <source>
        <dbReference type="ARBA" id="ARBA00007229"/>
    </source>
</evidence>
<dbReference type="Pfam" id="PF06090">
    <property type="entry name" value="Ins_P5_2-kin"/>
    <property type="match status" value="1"/>
</dbReference>
<dbReference type="GO" id="GO:0032958">
    <property type="term" value="P:inositol phosphate biosynthetic process"/>
    <property type="evidence" value="ECO:0007669"/>
    <property type="project" value="TreeGrafter"/>
</dbReference>
<protein>
    <recommendedName>
        <fullName evidence="2 7">Inositol-pentakisphosphate 2-kinase</fullName>
        <ecNumber evidence="2 7">2.7.1.158</ecNumber>
    </recommendedName>
</protein>